<evidence type="ECO:0000313" key="1">
    <source>
        <dbReference type="Ensembl" id="ENSDNVP00000006810.1"/>
    </source>
</evidence>
<reference evidence="1" key="2">
    <citation type="submission" date="2025-09" db="UniProtKB">
        <authorList>
            <consortium name="Ensembl"/>
        </authorList>
    </citation>
    <scope>IDENTIFICATION</scope>
</reference>
<dbReference type="Ensembl" id="ENSDNVT00000008239.1">
    <property type="protein sequence ID" value="ENSDNVP00000006810.1"/>
    <property type="gene ID" value="ENSDNVG00000004882.1"/>
</dbReference>
<reference evidence="1" key="1">
    <citation type="submission" date="2025-08" db="UniProtKB">
        <authorList>
            <consortium name="Ensembl"/>
        </authorList>
    </citation>
    <scope>IDENTIFICATION</scope>
</reference>
<sequence length="87" mass="10349">MYVDLPFMIGVKYFTLMQLTTLMAARGEQHLKIMFAVLPPFKLQMENKARFRDKEHALNIKTVTYQVVSRCNWVVKDKQLHRKQTMC</sequence>
<proteinExistence type="predicted"/>
<accession>A0A8C4JG23</accession>
<dbReference type="AlphaFoldDB" id="A0A8C4JG23"/>
<evidence type="ECO:0000313" key="2">
    <source>
        <dbReference type="Proteomes" id="UP000694423"/>
    </source>
</evidence>
<name>A0A8C4JG23_DRONO</name>
<dbReference type="Proteomes" id="UP000694423">
    <property type="component" value="Unplaced"/>
</dbReference>
<organism evidence="1 2">
    <name type="scientific">Dromaius novaehollandiae</name>
    <name type="common">Emu</name>
    <dbReference type="NCBI Taxonomy" id="8790"/>
    <lineage>
        <taxon>Eukaryota</taxon>
        <taxon>Metazoa</taxon>
        <taxon>Chordata</taxon>
        <taxon>Craniata</taxon>
        <taxon>Vertebrata</taxon>
        <taxon>Euteleostomi</taxon>
        <taxon>Archelosauria</taxon>
        <taxon>Archosauria</taxon>
        <taxon>Dinosauria</taxon>
        <taxon>Saurischia</taxon>
        <taxon>Theropoda</taxon>
        <taxon>Coelurosauria</taxon>
        <taxon>Aves</taxon>
        <taxon>Palaeognathae</taxon>
        <taxon>Casuariiformes</taxon>
        <taxon>Dromaiidae</taxon>
        <taxon>Dromaius</taxon>
    </lineage>
</organism>
<keyword evidence="2" id="KW-1185">Reference proteome</keyword>
<protein>
    <submittedName>
        <fullName evidence="1">Uncharacterized protein</fullName>
    </submittedName>
</protein>